<accession>A0ABM5UHL6</accession>
<evidence type="ECO:0008006" key="3">
    <source>
        <dbReference type="Google" id="ProtNLM"/>
    </source>
</evidence>
<proteinExistence type="predicted"/>
<protein>
    <recommendedName>
        <fullName evidence="3">Fimbrial protein</fullName>
    </recommendedName>
</protein>
<dbReference type="Gene3D" id="2.60.40.10">
    <property type="entry name" value="Immunoglobulins"/>
    <property type="match status" value="1"/>
</dbReference>
<evidence type="ECO:0000313" key="1">
    <source>
        <dbReference type="EMBL" id="AKP35253.1"/>
    </source>
</evidence>
<dbReference type="InterPro" id="IPR013783">
    <property type="entry name" value="Ig-like_fold"/>
</dbReference>
<organism evidence="1 2">
    <name type="scientific">Yersinia aleksiciae</name>
    <dbReference type="NCBI Taxonomy" id="263819"/>
    <lineage>
        <taxon>Bacteria</taxon>
        <taxon>Pseudomonadati</taxon>
        <taxon>Pseudomonadota</taxon>
        <taxon>Gammaproteobacteria</taxon>
        <taxon>Enterobacterales</taxon>
        <taxon>Yersiniaceae</taxon>
        <taxon>Yersinia</taxon>
    </lineage>
</organism>
<dbReference type="Proteomes" id="UP000069914">
    <property type="component" value="Chromosome"/>
</dbReference>
<dbReference type="Gene3D" id="2.60.40.3970">
    <property type="match status" value="1"/>
</dbReference>
<gene>
    <name evidence="1" type="ORF">ACZ76_17835</name>
</gene>
<evidence type="ECO:0000313" key="2">
    <source>
        <dbReference type="Proteomes" id="UP000069914"/>
    </source>
</evidence>
<reference evidence="1 2" key="1">
    <citation type="journal article" date="2015" name="Genome Announc.">
        <title>De Novo Genome Sequence of Yersinia aleksiciae Y159T.</title>
        <authorList>
            <person name="Sprague L.D."/>
            <person name="Neubauer H."/>
        </authorList>
    </citation>
    <scope>NUCLEOTIDE SEQUENCE [LARGE SCALE GENOMIC DNA]</scope>
    <source>
        <strain evidence="1 2">159</strain>
    </source>
</reference>
<name>A0ABM5UHL6_YERAE</name>
<dbReference type="EMBL" id="CP011975">
    <property type="protein sequence ID" value="AKP35253.1"/>
    <property type="molecule type" value="Genomic_DNA"/>
</dbReference>
<sequence length="248" mass="27800">MKAYIVVKKIYFLASELLLSVSIFSMSTLCYANMTVYPMESGLDSNGTAQVRVLSKSNETQYIKIVTKQILRAATPKEYEVLAQPGLQDSLVVTPEKFGLAAGSQRIIRLISLILPEKETVWRVYFEGVKSIENEEHDPNTVGSTIGINLVWGVLVHVPPRIPVIALSLNSATGEVTNNGTQRVVIKQIGFCSSVQQCRWEDHAANIYPDESFYFSALKLVGNKHDAELKIRYVDWIKKSTAEYIIRK</sequence>
<keyword evidence="2" id="KW-1185">Reference proteome</keyword>